<keyword evidence="1" id="KW-0472">Membrane</keyword>
<keyword evidence="1" id="KW-1133">Transmembrane helix</keyword>
<organism evidence="2 3">
    <name type="scientific">Fulvitalea axinellae</name>
    <dbReference type="NCBI Taxonomy" id="1182444"/>
    <lineage>
        <taxon>Bacteria</taxon>
        <taxon>Pseudomonadati</taxon>
        <taxon>Bacteroidota</taxon>
        <taxon>Cytophagia</taxon>
        <taxon>Cytophagales</taxon>
        <taxon>Persicobacteraceae</taxon>
        <taxon>Fulvitalea</taxon>
    </lineage>
</organism>
<evidence type="ECO:0000256" key="1">
    <source>
        <dbReference type="SAM" id="Phobius"/>
    </source>
</evidence>
<evidence type="ECO:0000313" key="2">
    <source>
        <dbReference type="EMBL" id="BDD12620.1"/>
    </source>
</evidence>
<dbReference type="RefSeq" id="WP_338395769.1">
    <property type="nucleotide sequence ID" value="NZ_AP025319.1"/>
</dbReference>
<sequence>MKKDVVKVSFSELRSAYEEVISFVSYYSCMDVPHTQETRLEKDLCFSGLDSFSLLEMFSKKFNVSFDGVDLDKYLMPEFGGSRGCFRLLLFPVFLPYAIVKYIIGLFVSLFSEKLSTHIRLYDIPIFRIADRKDISLGDLTTSVLLKKFTERENIVFVIG</sequence>
<name>A0AAU9CTU1_9BACT</name>
<accession>A0AAU9CTU1</accession>
<dbReference type="Proteomes" id="UP001348817">
    <property type="component" value="Plasmid pFA5"/>
</dbReference>
<dbReference type="InterPro" id="IPR010862">
    <property type="entry name" value="DUF1493"/>
</dbReference>
<protein>
    <recommendedName>
        <fullName evidence="4">Carrier domain-containing protein</fullName>
    </recommendedName>
</protein>
<evidence type="ECO:0000313" key="3">
    <source>
        <dbReference type="Proteomes" id="UP001348817"/>
    </source>
</evidence>
<keyword evidence="1" id="KW-0812">Transmembrane</keyword>
<dbReference type="KEGG" id="fax:FUAX_50520"/>
<dbReference type="Pfam" id="PF07377">
    <property type="entry name" value="DUF1493"/>
    <property type="match status" value="1"/>
</dbReference>
<feature type="transmembrane region" description="Helical" evidence="1">
    <location>
        <begin position="89"/>
        <end position="111"/>
    </location>
</feature>
<evidence type="ECO:0008006" key="4">
    <source>
        <dbReference type="Google" id="ProtNLM"/>
    </source>
</evidence>
<reference evidence="2 3" key="1">
    <citation type="submission" date="2021-12" db="EMBL/GenBank/DDBJ databases">
        <title>Genome sequencing of bacteria with rrn-lacking chromosome and rrn-plasmid.</title>
        <authorList>
            <person name="Anda M."/>
            <person name="Iwasaki W."/>
        </authorList>
    </citation>
    <scope>NUCLEOTIDE SEQUENCE [LARGE SCALE GENOMIC DNA]</scope>
    <source>
        <strain evidence="2 3">DSM 100852</strain>
        <plasmid evidence="2 3">pFA5</plasmid>
    </source>
</reference>
<geneLocation type="plasmid" evidence="2 3">
    <name>pFA5</name>
</geneLocation>
<proteinExistence type="predicted"/>
<keyword evidence="3" id="KW-1185">Reference proteome</keyword>
<dbReference type="AlphaFoldDB" id="A0AAU9CTU1"/>
<keyword evidence="2" id="KW-0614">Plasmid</keyword>
<dbReference type="EMBL" id="AP025319">
    <property type="protein sequence ID" value="BDD12620.1"/>
    <property type="molecule type" value="Genomic_DNA"/>
</dbReference>
<gene>
    <name evidence="2" type="ORF">FUAX_50520</name>
</gene>